<dbReference type="EMBL" id="MPKA01000141">
    <property type="protein sequence ID" value="OLU43750.1"/>
    <property type="molecule type" value="Genomic_DNA"/>
</dbReference>
<accession>A0A1U7NJK4</accession>
<dbReference type="Gene3D" id="1.25.40.10">
    <property type="entry name" value="Tetratricopeptide repeat domain"/>
    <property type="match status" value="1"/>
</dbReference>
<sequence>MDKKVLKTQIQALHTALSYCNSINSQNLKGLILYHLILKQKTSSNMNALQYFEECERSLEKTGAYRRLIHYKLNKANTYSTIGLYPLAENIYKNLENIQSQIEEKRIIIKLYECSSWCSLIQEKYEIALFQAKKAKKAGSKFPDIYITLAYANYKLGNLEEARQAILEFRALFSSSPRIDFIQQFFVLLEKRIENKLLPALLIERLLNQLPDFRDVELEMILYPFLTEYYRSIEDYKNASMIQACWIQYLQFSN</sequence>
<dbReference type="InterPro" id="IPR011990">
    <property type="entry name" value="TPR-like_helical_dom_sf"/>
</dbReference>
<dbReference type="SUPFAM" id="SSF48452">
    <property type="entry name" value="TPR-like"/>
    <property type="match status" value="1"/>
</dbReference>
<dbReference type="RefSeq" id="WP_076342390.1">
    <property type="nucleotide sequence ID" value="NZ_CAPDDE010000051.1"/>
</dbReference>
<reference evidence="1 2" key="1">
    <citation type="submission" date="2016-11" db="EMBL/GenBank/DDBJ databases">
        <title>Description of two novel members of the family Erysipelotrichaceae: Ileibacterium lipovorans gen. nov., sp. nov. and Dubosiella newyorkensis, gen. nov., sp. nov.</title>
        <authorList>
            <person name="Cox L.M."/>
            <person name="Sohn J."/>
            <person name="Tyrrell K.L."/>
            <person name="Citron D.M."/>
            <person name="Lawson P.A."/>
            <person name="Patel N.B."/>
            <person name="Iizumi T."/>
            <person name="Perez-Perez G.I."/>
            <person name="Goldstein E.J."/>
            <person name="Blaser M.J."/>
        </authorList>
    </citation>
    <scope>NUCLEOTIDE SEQUENCE [LARGE SCALE GENOMIC DNA]</scope>
    <source>
        <strain evidence="1 2">NYU-BL-A4</strain>
    </source>
</reference>
<evidence type="ECO:0008006" key="3">
    <source>
        <dbReference type="Google" id="ProtNLM"/>
    </source>
</evidence>
<proteinExistence type="predicted"/>
<dbReference type="OrthoDB" id="1658216at2"/>
<dbReference type="AlphaFoldDB" id="A0A1U7NJK4"/>
<name>A0A1U7NJK4_9FIRM</name>
<dbReference type="Proteomes" id="UP000186705">
    <property type="component" value="Unassembled WGS sequence"/>
</dbReference>
<protein>
    <recommendedName>
        <fullName evidence="3">MalT-like TPR region domain-containing protein</fullName>
    </recommendedName>
</protein>
<comment type="caution">
    <text evidence="1">The sequence shown here is derived from an EMBL/GenBank/DDBJ whole genome shotgun (WGS) entry which is preliminary data.</text>
</comment>
<evidence type="ECO:0000313" key="1">
    <source>
        <dbReference type="EMBL" id="OLU43750.1"/>
    </source>
</evidence>
<gene>
    <name evidence="1" type="ORF">BO225_11615</name>
</gene>
<dbReference type="STRING" id="1862672.BO225_11615"/>
<dbReference type="GeneID" id="78276577"/>
<keyword evidence="2" id="KW-1185">Reference proteome</keyword>
<evidence type="ECO:0000313" key="2">
    <source>
        <dbReference type="Proteomes" id="UP000186705"/>
    </source>
</evidence>
<organism evidence="1 2">
    <name type="scientific">Dubosiella newyorkensis</name>
    <dbReference type="NCBI Taxonomy" id="1862672"/>
    <lineage>
        <taxon>Bacteria</taxon>
        <taxon>Bacillati</taxon>
        <taxon>Bacillota</taxon>
        <taxon>Erysipelotrichia</taxon>
        <taxon>Erysipelotrichales</taxon>
        <taxon>Erysipelotrichaceae</taxon>
        <taxon>Dubosiella</taxon>
    </lineage>
</organism>